<evidence type="ECO:0000256" key="7">
    <source>
        <dbReference type="SAM" id="Phobius"/>
    </source>
</evidence>
<feature type="transmembrane region" description="Helical" evidence="7">
    <location>
        <begin position="284"/>
        <end position="304"/>
    </location>
</feature>
<evidence type="ECO:0000256" key="6">
    <source>
        <dbReference type="ARBA" id="ARBA00023136"/>
    </source>
</evidence>
<evidence type="ECO:0000313" key="9">
    <source>
        <dbReference type="EMBL" id="EOL42439.1"/>
    </source>
</evidence>
<comment type="subcellular location">
    <subcellularLocation>
        <location evidence="1">Cell membrane</location>
        <topology evidence="1">Multi-pass membrane protein</topology>
    </subcellularLocation>
</comment>
<dbReference type="AlphaFoldDB" id="R3TLT0"/>
<dbReference type="InterPro" id="IPR036259">
    <property type="entry name" value="MFS_trans_sf"/>
</dbReference>
<proteinExistence type="predicted"/>
<feature type="transmembrane region" description="Helical" evidence="7">
    <location>
        <begin position="7"/>
        <end position="31"/>
    </location>
</feature>
<accession>R3TLT0</accession>
<dbReference type="eggNOG" id="COG2814">
    <property type="taxonomic scope" value="Bacteria"/>
</dbReference>
<feature type="transmembrane region" description="Helical" evidence="7">
    <location>
        <begin position="37"/>
        <end position="57"/>
    </location>
</feature>
<dbReference type="HOGENOM" id="CLU_034180_16_3_9"/>
<evidence type="ECO:0000256" key="1">
    <source>
        <dbReference type="ARBA" id="ARBA00004651"/>
    </source>
</evidence>
<feature type="transmembrane region" description="Helical" evidence="7">
    <location>
        <begin position="310"/>
        <end position="337"/>
    </location>
</feature>
<feature type="transmembrane region" description="Helical" evidence="7">
    <location>
        <begin position="69"/>
        <end position="88"/>
    </location>
</feature>
<dbReference type="OrthoDB" id="212436at2"/>
<organism evidence="9 10">
    <name type="scientific">Enterococcus phoeniculicola ATCC BAA-412</name>
    <dbReference type="NCBI Taxonomy" id="1158610"/>
    <lineage>
        <taxon>Bacteria</taxon>
        <taxon>Bacillati</taxon>
        <taxon>Bacillota</taxon>
        <taxon>Bacilli</taxon>
        <taxon>Lactobacillales</taxon>
        <taxon>Enterococcaceae</taxon>
        <taxon>Enterococcus</taxon>
    </lineage>
</organism>
<evidence type="ECO:0000256" key="5">
    <source>
        <dbReference type="ARBA" id="ARBA00022989"/>
    </source>
</evidence>
<keyword evidence="3" id="KW-1003">Cell membrane</keyword>
<name>R3TLT0_9ENTE</name>
<feature type="transmembrane region" description="Helical" evidence="7">
    <location>
        <begin position="378"/>
        <end position="401"/>
    </location>
</feature>
<dbReference type="PRINTS" id="PR01988">
    <property type="entry name" value="EXPORTERBACE"/>
</dbReference>
<feature type="transmembrane region" description="Helical" evidence="7">
    <location>
        <begin position="94"/>
        <end position="122"/>
    </location>
</feature>
<dbReference type="InterPro" id="IPR011701">
    <property type="entry name" value="MFS"/>
</dbReference>
<gene>
    <name evidence="9" type="ORF">UC3_02791</name>
</gene>
<keyword evidence="6 7" id="KW-0472">Membrane</keyword>
<dbReference type="PANTHER" id="PTHR43266:SF9">
    <property type="entry name" value="PERMEASE, MAJOR FACILITATOR SUPERFAMILY-RELATED"/>
    <property type="match status" value="1"/>
</dbReference>
<keyword evidence="2" id="KW-0813">Transport</keyword>
<dbReference type="CDD" id="cd06173">
    <property type="entry name" value="MFS_MefA_like"/>
    <property type="match status" value="1"/>
</dbReference>
<evidence type="ECO:0000256" key="2">
    <source>
        <dbReference type="ARBA" id="ARBA00022448"/>
    </source>
</evidence>
<evidence type="ECO:0000256" key="4">
    <source>
        <dbReference type="ARBA" id="ARBA00022692"/>
    </source>
</evidence>
<dbReference type="PROSITE" id="PS50850">
    <property type="entry name" value="MFS"/>
    <property type="match status" value="1"/>
</dbReference>
<dbReference type="InterPro" id="IPR020846">
    <property type="entry name" value="MFS_dom"/>
</dbReference>
<dbReference type="EMBL" id="AJAT01000017">
    <property type="protein sequence ID" value="EOL42439.1"/>
    <property type="molecule type" value="Genomic_DNA"/>
</dbReference>
<dbReference type="InterPro" id="IPR022324">
    <property type="entry name" value="Bacilysin_exporter_BacE_put"/>
</dbReference>
<evidence type="ECO:0000313" key="10">
    <source>
        <dbReference type="Proteomes" id="UP000013785"/>
    </source>
</evidence>
<dbReference type="Pfam" id="PF07690">
    <property type="entry name" value="MFS_1"/>
    <property type="match status" value="1"/>
</dbReference>
<feature type="transmembrane region" description="Helical" evidence="7">
    <location>
        <begin position="217"/>
        <end position="244"/>
    </location>
</feature>
<keyword evidence="4 7" id="KW-0812">Transmembrane</keyword>
<reference evidence="9 10" key="1">
    <citation type="submission" date="2013-02" db="EMBL/GenBank/DDBJ databases">
        <title>The Genome Sequence of Enterococcus phoeniculicola BAA-412.</title>
        <authorList>
            <consortium name="The Broad Institute Genome Sequencing Platform"/>
            <consortium name="The Broad Institute Genome Sequencing Center for Infectious Disease"/>
            <person name="Earl A.M."/>
            <person name="Gilmore M.S."/>
            <person name="Lebreton F."/>
            <person name="Walker B."/>
            <person name="Young S.K."/>
            <person name="Zeng Q."/>
            <person name="Gargeya S."/>
            <person name="Fitzgerald M."/>
            <person name="Haas B."/>
            <person name="Abouelleil A."/>
            <person name="Alvarado L."/>
            <person name="Arachchi H.M."/>
            <person name="Berlin A.M."/>
            <person name="Chapman S.B."/>
            <person name="Dewar J."/>
            <person name="Goldberg J."/>
            <person name="Griggs A."/>
            <person name="Gujja S."/>
            <person name="Hansen M."/>
            <person name="Howarth C."/>
            <person name="Imamovic A."/>
            <person name="Larimer J."/>
            <person name="McCowan C."/>
            <person name="Murphy C."/>
            <person name="Neiman D."/>
            <person name="Pearson M."/>
            <person name="Priest M."/>
            <person name="Roberts A."/>
            <person name="Saif S."/>
            <person name="Shea T."/>
            <person name="Sisk P."/>
            <person name="Sykes S."/>
            <person name="Wortman J."/>
            <person name="Nusbaum C."/>
            <person name="Birren B."/>
        </authorList>
    </citation>
    <scope>NUCLEOTIDE SEQUENCE [LARGE SCALE GENOMIC DNA]</scope>
    <source>
        <strain evidence="9 10">ATCC BAA-412</strain>
    </source>
</reference>
<dbReference type="Proteomes" id="UP000013785">
    <property type="component" value="Unassembled WGS sequence"/>
</dbReference>
<feature type="transmembrane region" description="Helical" evidence="7">
    <location>
        <begin position="250"/>
        <end position="272"/>
    </location>
</feature>
<feature type="transmembrane region" description="Helical" evidence="7">
    <location>
        <begin position="134"/>
        <end position="156"/>
    </location>
</feature>
<evidence type="ECO:0000256" key="3">
    <source>
        <dbReference type="ARBA" id="ARBA00022475"/>
    </source>
</evidence>
<feature type="transmembrane region" description="Helical" evidence="7">
    <location>
        <begin position="162"/>
        <end position="180"/>
    </location>
</feature>
<dbReference type="RefSeq" id="WP_010769426.1">
    <property type="nucleotide sequence ID" value="NZ_ASWE01000001.1"/>
</dbReference>
<dbReference type="Gene3D" id="1.20.1250.20">
    <property type="entry name" value="MFS general substrate transporter like domains"/>
    <property type="match status" value="1"/>
</dbReference>
<dbReference type="GO" id="GO:0022857">
    <property type="term" value="F:transmembrane transporter activity"/>
    <property type="evidence" value="ECO:0007669"/>
    <property type="project" value="InterPro"/>
</dbReference>
<dbReference type="PATRIC" id="fig|1158610.3.peg.2774"/>
<feature type="transmembrane region" description="Helical" evidence="7">
    <location>
        <begin position="349"/>
        <end position="372"/>
    </location>
</feature>
<comment type="caution">
    <text evidence="9">The sequence shown here is derived from an EMBL/GenBank/DDBJ whole genome shotgun (WGS) entry which is preliminary data.</text>
</comment>
<evidence type="ECO:0000259" key="8">
    <source>
        <dbReference type="PROSITE" id="PS50850"/>
    </source>
</evidence>
<dbReference type="SUPFAM" id="SSF103473">
    <property type="entry name" value="MFS general substrate transporter"/>
    <property type="match status" value="1"/>
</dbReference>
<dbReference type="GO" id="GO:0005886">
    <property type="term" value="C:plasma membrane"/>
    <property type="evidence" value="ECO:0007669"/>
    <property type="project" value="UniProtKB-SubCell"/>
</dbReference>
<keyword evidence="5 7" id="KW-1133">Transmembrane helix</keyword>
<protein>
    <recommendedName>
        <fullName evidence="8">Major facilitator superfamily (MFS) profile domain-containing protein</fullName>
    </recommendedName>
</protein>
<dbReference type="PANTHER" id="PTHR43266">
    <property type="entry name" value="MACROLIDE-EFFLUX PROTEIN"/>
    <property type="match status" value="1"/>
</dbReference>
<keyword evidence="10" id="KW-1185">Reference proteome</keyword>
<feature type="domain" description="Major facilitator superfamily (MFS) profile" evidence="8">
    <location>
        <begin position="4"/>
        <end position="402"/>
    </location>
</feature>
<sequence>MKKNILFLILGQVISVFGGAILRFALSLYVLDQTGRADIFATILAISSIPVLFAPIGGVIADRFNRRNLMVLMDMANALLAVVLYLVLGMNQEIFLVGLLLFILSFVGSFDTPVVTASIPLLVRQENLEKVNGLVNGVLSLSNVVAPIIGGILYSLMGVQTLVISTTIFFILAAIIESFLKIPFEKRPMEHGAMKTLTNDLKEGFLEVKNNRVIRNAVIIAALINFSLASFFIVGTPIILRVVLQASDSMYGIGMAMISFSTILGAVLAGYFSKKLTLKTLYRTFALSAGLMMLMNIGLLFAGSQVGTTISWIFFFATGLPIGMLMSIISIYLMSMVQRITPKQNLGKIMSIIVAAAQCAVPMGQVILGLILKQTNNSVFLPMTLIVLIVLLISIWCFQLFRHTEDSDIRYVAKTD</sequence>
<dbReference type="STRING" id="154621.RV11_GL001989"/>